<reference evidence="2 3" key="1">
    <citation type="submission" date="2020-08" db="EMBL/GenBank/DDBJ databases">
        <title>Genomic Encyclopedia of Type Strains, Phase IV (KMG-IV): sequencing the most valuable type-strain genomes for metagenomic binning, comparative biology and taxonomic classification.</title>
        <authorList>
            <person name="Goeker M."/>
        </authorList>
    </citation>
    <scope>NUCLEOTIDE SEQUENCE [LARGE SCALE GENOMIC DNA]</scope>
    <source>
        <strain evidence="2 3">YC6723</strain>
    </source>
</reference>
<dbReference type="EMBL" id="JACIEV010000004">
    <property type="protein sequence ID" value="MBB4153869.1"/>
    <property type="molecule type" value="Genomic_DNA"/>
</dbReference>
<evidence type="ECO:0000259" key="1">
    <source>
        <dbReference type="Pfam" id="PF01850"/>
    </source>
</evidence>
<protein>
    <submittedName>
        <fullName evidence="2">Putative nucleic-acid-binding protein</fullName>
    </submittedName>
</protein>
<name>A0A840F813_9SPHN</name>
<dbReference type="CDD" id="cd18683">
    <property type="entry name" value="PIN_VapC-like"/>
    <property type="match status" value="1"/>
</dbReference>
<evidence type="ECO:0000313" key="2">
    <source>
        <dbReference type="EMBL" id="MBB4153869.1"/>
    </source>
</evidence>
<dbReference type="Pfam" id="PF01850">
    <property type="entry name" value="PIN"/>
    <property type="match status" value="1"/>
</dbReference>
<gene>
    <name evidence="2" type="ORF">GGQ80_001775</name>
</gene>
<feature type="domain" description="PIN" evidence="1">
    <location>
        <begin position="4"/>
        <end position="113"/>
    </location>
</feature>
<dbReference type="SUPFAM" id="SSF88723">
    <property type="entry name" value="PIN domain-like"/>
    <property type="match status" value="1"/>
</dbReference>
<dbReference type="AlphaFoldDB" id="A0A840F813"/>
<sequence>MRAVDTNILVRWITRDDDRRSLVADTVMREPVMISLTVLIELVWVLGGRKYGLARGAIVEILREVMKTDTITIERHAGVSWCVDRYAQGADFADMIHLIAARGATGFVTFEYDLADDAGVASPLPIETLA</sequence>
<proteinExistence type="predicted"/>
<dbReference type="Proteomes" id="UP000529795">
    <property type="component" value="Unassembled WGS sequence"/>
</dbReference>
<accession>A0A840F813</accession>
<dbReference type="RefSeq" id="WP_183983841.1">
    <property type="nucleotide sequence ID" value="NZ_JACIEV010000004.1"/>
</dbReference>
<dbReference type="InterPro" id="IPR029060">
    <property type="entry name" value="PIN-like_dom_sf"/>
</dbReference>
<dbReference type="InterPro" id="IPR002716">
    <property type="entry name" value="PIN_dom"/>
</dbReference>
<evidence type="ECO:0000313" key="3">
    <source>
        <dbReference type="Proteomes" id="UP000529795"/>
    </source>
</evidence>
<keyword evidence="3" id="KW-1185">Reference proteome</keyword>
<dbReference type="Gene3D" id="3.40.50.1010">
    <property type="entry name" value="5'-nuclease"/>
    <property type="match status" value="1"/>
</dbReference>
<comment type="caution">
    <text evidence="2">The sequence shown here is derived from an EMBL/GenBank/DDBJ whole genome shotgun (WGS) entry which is preliminary data.</text>
</comment>
<organism evidence="2 3">
    <name type="scientific">Sphingomonas jinjuensis</name>
    <dbReference type="NCBI Taxonomy" id="535907"/>
    <lineage>
        <taxon>Bacteria</taxon>
        <taxon>Pseudomonadati</taxon>
        <taxon>Pseudomonadota</taxon>
        <taxon>Alphaproteobacteria</taxon>
        <taxon>Sphingomonadales</taxon>
        <taxon>Sphingomonadaceae</taxon>
        <taxon>Sphingomonas</taxon>
    </lineage>
</organism>